<dbReference type="AlphaFoldDB" id="A0A2H0BF70"/>
<sequence>MKHLNNTGQTVVIVLLVAVVAATIAFSIAGSSLKNIEQTATTEETNRAFSAAEAGIEEALYNLEQTGSIGSLNNTALGSGAVIKEVNSQDQVSLVLDRLEKDDVAQVVLNNTTTQIKLKWDTTTAMVITVIDVNNGVTRYASKCSVYVAPTFTLLGPVSGMCEQNISVTPDDRIVRMRAMYDSTSLSVTANNGTLPVQSTVITATGQSGETERTVQVERTVPVAPAFLDYVLFSASGSLSK</sequence>
<gene>
    <name evidence="1" type="ORF">COX05_03730</name>
</gene>
<organism evidence="1 2">
    <name type="scientific">candidate division WWE3 bacterium CG22_combo_CG10-13_8_21_14_all_39_12</name>
    <dbReference type="NCBI Taxonomy" id="1975094"/>
    <lineage>
        <taxon>Bacteria</taxon>
        <taxon>Katanobacteria</taxon>
    </lineage>
</organism>
<protein>
    <recommendedName>
        <fullName evidence="3">Type 4 fimbrial biogenesis protein PilX N-terminal domain-containing protein</fullName>
    </recommendedName>
</protein>
<dbReference type="EMBL" id="PCSU01000065">
    <property type="protein sequence ID" value="PIP56291.1"/>
    <property type="molecule type" value="Genomic_DNA"/>
</dbReference>
<evidence type="ECO:0000313" key="1">
    <source>
        <dbReference type="EMBL" id="PIP56291.1"/>
    </source>
</evidence>
<comment type="caution">
    <text evidence="1">The sequence shown here is derived from an EMBL/GenBank/DDBJ whole genome shotgun (WGS) entry which is preliminary data.</text>
</comment>
<proteinExistence type="predicted"/>
<evidence type="ECO:0000313" key="2">
    <source>
        <dbReference type="Proteomes" id="UP000228495"/>
    </source>
</evidence>
<accession>A0A2H0BF70</accession>
<evidence type="ECO:0008006" key="3">
    <source>
        <dbReference type="Google" id="ProtNLM"/>
    </source>
</evidence>
<reference evidence="1 2" key="1">
    <citation type="submission" date="2017-09" db="EMBL/GenBank/DDBJ databases">
        <title>Depth-based differentiation of microbial function through sediment-hosted aquifers and enrichment of novel symbionts in the deep terrestrial subsurface.</title>
        <authorList>
            <person name="Probst A.J."/>
            <person name="Ladd B."/>
            <person name="Jarett J.K."/>
            <person name="Geller-Mcgrath D.E."/>
            <person name="Sieber C.M."/>
            <person name="Emerson J.B."/>
            <person name="Anantharaman K."/>
            <person name="Thomas B.C."/>
            <person name="Malmstrom R."/>
            <person name="Stieglmeier M."/>
            <person name="Klingl A."/>
            <person name="Woyke T."/>
            <person name="Ryan C.M."/>
            <person name="Banfield J.F."/>
        </authorList>
    </citation>
    <scope>NUCLEOTIDE SEQUENCE [LARGE SCALE GENOMIC DNA]</scope>
    <source>
        <strain evidence="1">CG22_combo_CG10-13_8_21_14_all_39_12</strain>
    </source>
</reference>
<name>A0A2H0BF70_UNCKA</name>
<dbReference type="Proteomes" id="UP000228495">
    <property type="component" value="Unassembled WGS sequence"/>
</dbReference>